<keyword evidence="6" id="KW-0472">Membrane</keyword>
<gene>
    <name evidence="8" type="ORF">GIL414_LOCUS34514</name>
</gene>
<dbReference type="Pfam" id="PF00005">
    <property type="entry name" value="ABC_tran"/>
    <property type="match status" value="1"/>
</dbReference>
<dbReference type="Proteomes" id="UP000681720">
    <property type="component" value="Unassembled WGS sequence"/>
</dbReference>
<dbReference type="InterPro" id="IPR027417">
    <property type="entry name" value="P-loop_NTPase"/>
</dbReference>
<dbReference type="SUPFAM" id="SSF52540">
    <property type="entry name" value="P-loop containing nucleoside triphosphate hydrolases"/>
    <property type="match status" value="1"/>
</dbReference>
<evidence type="ECO:0000259" key="7">
    <source>
        <dbReference type="Pfam" id="PF00005"/>
    </source>
</evidence>
<keyword evidence="6" id="KW-0812">Transmembrane</keyword>
<dbReference type="InterPro" id="IPR003439">
    <property type="entry name" value="ABC_transporter-like_ATP-bd"/>
</dbReference>
<dbReference type="InterPro" id="IPR050173">
    <property type="entry name" value="ABC_transporter_C-like"/>
</dbReference>
<feature type="transmembrane region" description="Helical" evidence="6">
    <location>
        <begin position="66"/>
        <end position="81"/>
    </location>
</feature>
<feature type="transmembrane region" description="Helical" evidence="6">
    <location>
        <begin position="331"/>
        <end position="353"/>
    </location>
</feature>
<keyword evidence="4" id="KW-0067">ATP-binding</keyword>
<organism evidence="8 9">
    <name type="scientific">Rotaria magnacalcarata</name>
    <dbReference type="NCBI Taxonomy" id="392030"/>
    <lineage>
        <taxon>Eukaryota</taxon>
        <taxon>Metazoa</taxon>
        <taxon>Spiralia</taxon>
        <taxon>Gnathifera</taxon>
        <taxon>Rotifera</taxon>
        <taxon>Eurotatoria</taxon>
        <taxon>Bdelloidea</taxon>
        <taxon>Philodinida</taxon>
        <taxon>Philodinidae</taxon>
        <taxon>Rotaria</taxon>
    </lineage>
</organism>
<dbReference type="PANTHER" id="PTHR24223:SF456">
    <property type="entry name" value="MULTIDRUG RESISTANCE-ASSOCIATED PROTEIN LETHAL(2)03659"/>
    <property type="match status" value="1"/>
</dbReference>
<dbReference type="AlphaFoldDB" id="A0A8S2XH54"/>
<comment type="caution">
    <text evidence="8">The sequence shown here is derived from an EMBL/GenBank/DDBJ whole genome shotgun (WGS) entry which is preliminary data.</text>
</comment>
<proteinExistence type="inferred from homology"/>
<keyword evidence="6" id="KW-1133">Transmembrane helix</keyword>
<evidence type="ECO:0000256" key="1">
    <source>
        <dbReference type="ARBA" id="ARBA00004141"/>
    </source>
</evidence>
<evidence type="ECO:0000313" key="8">
    <source>
        <dbReference type="EMBL" id="CAF4496756.1"/>
    </source>
</evidence>
<feature type="domain" description="ABC transporter" evidence="7">
    <location>
        <begin position="146"/>
        <end position="235"/>
    </location>
</feature>
<comment type="similarity">
    <text evidence="2">Belongs to the ABC transporter superfamily. ABCC family. Conjugate transporter (TC 3.A.1.208) subfamily.</text>
</comment>
<dbReference type="PANTHER" id="PTHR24223">
    <property type="entry name" value="ATP-BINDING CASSETTE SUB-FAMILY C"/>
    <property type="match status" value="1"/>
</dbReference>
<dbReference type="GO" id="GO:0016887">
    <property type="term" value="F:ATP hydrolysis activity"/>
    <property type="evidence" value="ECO:0007669"/>
    <property type="project" value="InterPro"/>
</dbReference>
<dbReference type="EMBL" id="CAJOBJ010079982">
    <property type="protein sequence ID" value="CAF4496756.1"/>
    <property type="molecule type" value="Genomic_DNA"/>
</dbReference>
<comment type="subcellular location">
    <subcellularLocation>
        <location evidence="1">Membrane</location>
        <topology evidence="1">Multi-pass membrane protein</topology>
    </subcellularLocation>
</comment>
<evidence type="ECO:0000256" key="2">
    <source>
        <dbReference type="ARBA" id="ARBA00009726"/>
    </source>
</evidence>
<reference evidence="8" key="1">
    <citation type="submission" date="2021-02" db="EMBL/GenBank/DDBJ databases">
        <authorList>
            <person name="Nowell W R."/>
        </authorList>
    </citation>
    <scope>NUCLEOTIDE SEQUENCE</scope>
</reference>
<dbReference type="GO" id="GO:0016020">
    <property type="term" value="C:membrane"/>
    <property type="evidence" value="ECO:0007669"/>
    <property type="project" value="UniProtKB-SubCell"/>
</dbReference>
<dbReference type="GO" id="GO:0005524">
    <property type="term" value="F:ATP binding"/>
    <property type="evidence" value="ECO:0007669"/>
    <property type="project" value="UniProtKB-KW"/>
</dbReference>
<name>A0A8S2XH54_9BILA</name>
<sequence>MMYKQLIILGLDAHFLWIGTLETIVVLVILWSYVGFTILLAMIYTLMVISVQILCVFFGIDVLDSIVTFFTIAFVLIYYLRHTYLHEFTTSCVNISQYWVSVRHIQEFLNAGEFNQQKMIAIENEFNSENIINSRYSKFSSSFQPRDVTFSARTGDLIIVIGSIASGKSSLLMTLLGEMKMIGGAVKLNRNARFRYVPQAHEIRVVSHNVSIDKESPNAILQILNHNQENQLASGTYSQLHQMCPEFKQWTQANTNNPRLDSSSASYTTGQLNSSPVPEFVTQLIGLPTSPETEKLLLPTTEKSVQKQTEEFKRVGSVSGSVYLRYIQASLGGVLGIAIIFILFMGTSVLTLFTNW</sequence>
<evidence type="ECO:0000256" key="6">
    <source>
        <dbReference type="SAM" id="Phobius"/>
    </source>
</evidence>
<evidence type="ECO:0000256" key="4">
    <source>
        <dbReference type="ARBA" id="ARBA00022840"/>
    </source>
</evidence>
<accession>A0A8S2XH54</accession>
<feature type="region of interest" description="Disordered" evidence="5">
    <location>
        <begin position="253"/>
        <end position="274"/>
    </location>
</feature>
<keyword evidence="3" id="KW-0547">Nucleotide-binding</keyword>
<dbReference type="GO" id="GO:0042626">
    <property type="term" value="F:ATPase-coupled transmembrane transporter activity"/>
    <property type="evidence" value="ECO:0007669"/>
    <property type="project" value="TreeGrafter"/>
</dbReference>
<evidence type="ECO:0000313" key="9">
    <source>
        <dbReference type="Proteomes" id="UP000681720"/>
    </source>
</evidence>
<evidence type="ECO:0000256" key="5">
    <source>
        <dbReference type="SAM" id="MobiDB-lite"/>
    </source>
</evidence>
<evidence type="ECO:0000256" key="3">
    <source>
        <dbReference type="ARBA" id="ARBA00022741"/>
    </source>
</evidence>
<protein>
    <recommendedName>
        <fullName evidence="7">ABC transporter domain-containing protein</fullName>
    </recommendedName>
</protein>
<dbReference type="Gene3D" id="3.40.50.300">
    <property type="entry name" value="P-loop containing nucleotide triphosphate hydrolases"/>
    <property type="match status" value="1"/>
</dbReference>